<evidence type="ECO:0000256" key="1">
    <source>
        <dbReference type="ARBA" id="ARBA00004496"/>
    </source>
</evidence>
<dbReference type="GO" id="GO:0006355">
    <property type="term" value="P:regulation of DNA-templated transcription"/>
    <property type="evidence" value="ECO:0007669"/>
    <property type="project" value="InterPro"/>
</dbReference>
<dbReference type="Pfam" id="PF00072">
    <property type="entry name" value="Response_reg"/>
    <property type="match status" value="1"/>
</dbReference>
<gene>
    <name evidence="12" type="ORF">FE810_07750</name>
</gene>
<dbReference type="InterPro" id="IPR058124">
    <property type="entry name" value="CpxR-like_REC"/>
</dbReference>
<keyword evidence="13" id="KW-1185">Reference proteome</keyword>
<keyword evidence="6 9" id="KW-0238">DNA-binding</keyword>
<dbReference type="InterPro" id="IPR001867">
    <property type="entry name" value="OmpR/PhoB-type_DNA-bd"/>
</dbReference>
<dbReference type="SUPFAM" id="SSF52172">
    <property type="entry name" value="CheY-like"/>
    <property type="match status" value="1"/>
</dbReference>
<evidence type="ECO:0000256" key="2">
    <source>
        <dbReference type="ARBA" id="ARBA00022490"/>
    </source>
</evidence>
<dbReference type="SMART" id="SM00862">
    <property type="entry name" value="Trans_reg_C"/>
    <property type="match status" value="1"/>
</dbReference>
<name>A0A5R9IP11_9GAMM</name>
<dbReference type="Proteomes" id="UP000307790">
    <property type="component" value="Unassembled WGS sequence"/>
</dbReference>
<keyword evidence="5" id="KW-0805">Transcription regulation</keyword>
<dbReference type="CDD" id="cd17623">
    <property type="entry name" value="REC_OmpR_CpxR"/>
    <property type="match status" value="1"/>
</dbReference>
<sequence>MQQKPILLIDDDQSLAELLSEYLATENIKIEACHDGLSGLQKARNQDYSLILLDVMMPGLTGFEVLQALGGQHHTPIIMLTAKGDEADRVLGLTLGADDYLPKPFNPAELLARIQAIFRRIEIVAHQKAQQPISCNQIILTPATRQVEYLNQPIELTGTEFEMLHLLMQQPNQVVSKEALSEGVLNRPLAKFDRGIDMHISNIRRKLQQQGKEDCINTVRGVGYIFNSGVHPS</sequence>
<evidence type="ECO:0000259" key="10">
    <source>
        <dbReference type="PROSITE" id="PS50110"/>
    </source>
</evidence>
<dbReference type="Pfam" id="PF00486">
    <property type="entry name" value="Trans_reg_C"/>
    <property type="match status" value="1"/>
</dbReference>
<comment type="caution">
    <text evidence="12">The sequence shown here is derived from an EMBL/GenBank/DDBJ whole genome shotgun (WGS) entry which is preliminary data.</text>
</comment>
<dbReference type="Gene3D" id="6.10.250.690">
    <property type="match status" value="1"/>
</dbReference>
<dbReference type="InterPro" id="IPR036388">
    <property type="entry name" value="WH-like_DNA-bd_sf"/>
</dbReference>
<dbReference type="PROSITE" id="PS51755">
    <property type="entry name" value="OMPR_PHOB"/>
    <property type="match status" value="1"/>
</dbReference>
<evidence type="ECO:0000256" key="6">
    <source>
        <dbReference type="ARBA" id="ARBA00023125"/>
    </source>
</evidence>
<dbReference type="GO" id="GO:0000156">
    <property type="term" value="F:phosphorelay response regulator activity"/>
    <property type="evidence" value="ECO:0007669"/>
    <property type="project" value="TreeGrafter"/>
</dbReference>
<evidence type="ECO:0000256" key="9">
    <source>
        <dbReference type="PROSITE-ProRule" id="PRU01091"/>
    </source>
</evidence>
<evidence type="ECO:0000256" key="7">
    <source>
        <dbReference type="ARBA" id="ARBA00023163"/>
    </source>
</evidence>
<dbReference type="PANTHER" id="PTHR48111:SF39">
    <property type="entry name" value="TRANSCRIPTIONAL REGULATORY PROTEIN CPXR"/>
    <property type="match status" value="1"/>
</dbReference>
<dbReference type="FunFam" id="3.40.50.2300:FF:000001">
    <property type="entry name" value="DNA-binding response regulator PhoB"/>
    <property type="match status" value="1"/>
</dbReference>
<dbReference type="EMBL" id="VCBC01000006">
    <property type="protein sequence ID" value="TLU65797.1"/>
    <property type="molecule type" value="Genomic_DNA"/>
</dbReference>
<dbReference type="Gene3D" id="1.10.10.10">
    <property type="entry name" value="Winged helix-like DNA-binding domain superfamily/Winged helix DNA-binding domain"/>
    <property type="match status" value="1"/>
</dbReference>
<evidence type="ECO:0000256" key="3">
    <source>
        <dbReference type="ARBA" id="ARBA00022553"/>
    </source>
</evidence>
<feature type="modified residue" description="4-aspartylphosphate" evidence="8">
    <location>
        <position position="54"/>
    </location>
</feature>
<evidence type="ECO:0000313" key="12">
    <source>
        <dbReference type="EMBL" id="TLU65797.1"/>
    </source>
</evidence>
<comment type="subcellular location">
    <subcellularLocation>
        <location evidence="1">Cytoplasm</location>
    </subcellularLocation>
</comment>
<dbReference type="PANTHER" id="PTHR48111">
    <property type="entry name" value="REGULATOR OF RPOS"/>
    <property type="match status" value="1"/>
</dbReference>
<dbReference type="SMART" id="SM00448">
    <property type="entry name" value="REC"/>
    <property type="match status" value="1"/>
</dbReference>
<feature type="domain" description="Response regulatory" evidence="10">
    <location>
        <begin position="5"/>
        <end position="118"/>
    </location>
</feature>
<evidence type="ECO:0000256" key="4">
    <source>
        <dbReference type="ARBA" id="ARBA00023012"/>
    </source>
</evidence>
<dbReference type="InterPro" id="IPR001789">
    <property type="entry name" value="Sig_transdc_resp-reg_receiver"/>
</dbReference>
<dbReference type="InterPro" id="IPR011006">
    <property type="entry name" value="CheY-like_superfamily"/>
</dbReference>
<dbReference type="Gene3D" id="3.40.50.2300">
    <property type="match status" value="1"/>
</dbReference>
<keyword evidence="2" id="KW-0963">Cytoplasm</keyword>
<accession>A0A5R9IP11</accession>
<feature type="DNA-binding region" description="OmpR/PhoB-type" evidence="9">
    <location>
        <begin position="130"/>
        <end position="228"/>
    </location>
</feature>
<evidence type="ECO:0000313" key="13">
    <source>
        <dbReference type="Proteomes" id="UP000307790"/>
    </source>
</evidence>
<evidence type="ECO:0000259" key="11">
    <source>
        <dbReference type="PROSITE" id="PS51755"/>
    </source>
</evidence>
<dbReference type="OrthoDB" id="9802426at2"/>
<evidence type="ECO:0000256" key="8">
    <source>
        <dbReference type="PROSITE-ProRule" id="PRU00169"/>
    </source>
</evidence>
<feature type="domain" description="OmpR/PhoB-type" evidence="11">
    <location>
        <begin position="130"/>
        <end position="228"/>
    </location>
</feature>
<dbReference type="CDD" id="cd00383">
    <property type="entry name" value="trans_reg_C"/>
    <property type="match status" value="1"/>
</dbReference>
<reference evidence="12 13" key="1">
    <citation type="submission" date="2019-05" db="EMBL/GenBank/DDBJ databases">
        <title>Genome sequences of Thalassotalea litorea 1K03283.</title>
        <authorList>
            <person name="Zhang D."/>
        </authorList>
    </citation>
    <scope>NUCLEOTIDE SEQUENCE [LARGE SCALE GENOMIC DNA]</scope>
    <source>
        <strain evidence="12 13">MCCC 1K03283</strain>
    </source>
</reference>
<protein>
    <submittedName>
        <fullName evidence="12">Response regulator transcription factor</fullName>
    </submittedName>
</protein>
<proteinExistence type="predicted"/>
<dbReference type="PROSITE" id="PS50110">
    <property type="entry name" value="RESPONSE_REGULATORY"/>
    <property type="match status" value="1"/>
</dbReference>
<evidence type="ECO:0000256" key="5">
    <source>
        <dbReference type="ARBA" id="ARBA00023015"/>
    </source>
</evidence>
<keyword evidence="7" id="KW-0804">Transcription</keyword>
<dbReference type="AlphaFoldDB" id="A0A5R9IP11"/>
<dbReference type="InterPro" id="IPR039420">
    <property type="entry name" value="WalR-like"/>
</dbReference>
<keyword evidence="4" id="KW-0902">Two-component regulatory system</keyword>
<dbReference type="GO" id="GO:0005829">
    <property type="term" value="C:cytosol"/>
    <property type="evidence" value="ECO:0007669"/>
    <property type="project" value="TreeGrafter"/>
</dbReference>
<organism evidence="12 13">
    <name type="scientific">Thalassotalea litorea</name>
    <dbReference type="NCBI Taxonomy" id="2020715"/>
    <lineage>
        <taxon>Bacteria</taxon>
        <taxon>Pseudomonadati</taxon>
        <taxon>Pseudomonadota</taxon>
        <taxon>Gammaproteobacteria</taxon>
        <taxon>Alteromonadales</taxon>
        <taxon>Colwelliaceae</taxon>
        <taxon>Thalassotalea</taxon>
    </lineage>
</organism>
<dbReference type="GO" id="GO:0032993">
    <property type="term" value="C:protein-DNA complex"/>
    <property type="evidence" value="ECO:0007669"/>
    <property type="project" value="TreeGrafter"/>
</dbReference>
<dbReference type="GO" id="GO:0000976">
    <property type="term" value="F:transcription cis-regulatory region binding"/>
    <property type="evidence" value="ECO:0007669"/>
    <property type="project" value="TreeGrafter"/>
</dbReference>
<dbReference type="RefSeq" id="WP_138319530.1">
    <property type="nucleotide sequence ID" value="NZ_VCBC01000006.1"/>
</dbReference>
<keyword evidence="3 8" id="KW-0597">Phosphoprotein</keyword>